<dbReference type="EMBL" id="JACGWO010000013">
    <property type="protein sequence ID" value="KAK4412922.1"/>
    <property type="molecule type" value="Genomic_DNA"/>
</dbReference>
<reference evidence="2" key="1">
    <citation type="submission" date="2020-06" db="EMBL/GenBank/DDBJ databases">
        <authorList>
            <person name="Li T."/>
            <person name="Hu X."/>
            <person name="Zhang T."/>
            <person name="Song X."/>
            <person name="Zhang H."/>
            <person name="Dai N."/>
            <person name="Sheng W."/>
            <person name="Hou X."/>
            <person name="Wei L."/>
        </authorList>
    </citation>
    <scope>NUCLEOTIDE SEQUENCE</scope>
    <source>
        <strain evidence="2">3651</strain>
        <tissue evidence="2">Leaf</tissue>
    </source>
</reference>
<dbReference type="AlphaFoldDB" id="A0AAE2C8H3"/>
<dbReference type="PANTHER" id="PTHR38377:SF1">
    <property type="entry name" value="THREONINE-TRNA LIGASE 2"/>
    <property type="match status" value="1"/>
</dbReference>
<dbReference type="PANTHER" id="PTHR38377">
    <property type="entry name" value="THREONINE-TRNA LIGASE 2"/>
    <property type="match status" value="1"/>
</dbReference>
<evidence type="ECO:0000256" key="1">
    <source>
        <dbReference type="SAM" id="Coils"/>
    </source>
</evidence>
<evidence type="ECO:0000313" key="2">
    <source>
        <dbReference type="EMBL" id="KAK4412922.1"/>
    </source>
</evidence>
<organism evidence="2 3">
    <name type="scientific">Sesamum alatum</name>
    <dbReference type="NCBI Taxonomy" id="300844"/>
    <lineage>
        <taxon>Eukaryota</taxon>
        <taxon>Viridiplantae</taxon>
        <taxon>Streptophyta</taxon>
        <taxon>Embryophyta</taxon>
        <taxon>Tracheophyta</taxon>
        <taxon>Spermatophyta</taxon>
        <taxon>Magnoliopsida</taxon>
        <taxon>eudicotyledons</taxon>
        <taxon>Gunneridae</taxon>
        <taxon>Pentapetalae</taxon>
        <taxon>asterids</taxon>
        <taxon>lamiids</taxon>
        <taxon>Lamiales</taxon>
        <taxon>Pedaliaceae</taxon>
        <taxon>Sesamum</taxon>
    </lineage>
</organism>
<name>A0AAE2C8H3_9LAMI</name>
<protein>
    <submittedName>
        <fullName evidence="2">Uncharacterized protein</fullName>
    </submittedName>
</protein>
<gene>
    <name evidence="2" type="ORF">Salat_2939400</name>
</gene>
<evidence type="ECO:0000313" key="3">
    <source>
        <dbReference type="Proteomes" id="UP001293254"/>
    </source>
</evidence>
<comment type="caution">
    <text evidence="2">The sequence shown here is derived from an EMBL/GenBank/DDBJ whole genome shotgun (WGS) entry which is preliminary data.</text>
</comment>
<feature type="coiled-coil region" evidence="1">
    <location>
        <begin position="19"/>
        <end position="68"/>
    </location>
</feature>
<dbReference type="Proteomes" id="UP001293254">
    <property type="component" value="Unassembled WGS sequence"/>
</dbReference>
<reference evidence="2" key="2">
    <citation type="journal article" date="2024" name="Plant">
        <title>Genomic evolution and insights into agronomic trait innovations of Sesamum species.</title>
        <authorList>
            <person name="Miao H."/>
            <person name="Wang L."/>
            <person name="Qu L."/>
            <person name="Liu H."/>
            <person name="Sun Y."/>
            <person name="Le M."/>
            <person name="Wang Q."/>
            <person name="Wei S."/>
            <person name="Zheng Y."/>
            <person name="Lin W."/>
            <person name="Duan Y."/>
            <person name="Cao H."/>
            <person name="Xiong S."/>
            <person name="Wang X."/>
            <person name="Wei L."/>
            <person name="Li C."/>
            <person name="Ma Q."/>
            <person name="Ju M."/>
            <person name="Zhao R."/>
            <person name="Li G."/>
            <person name="Mu C."/>
            <person name="Tian Q."/>
            <person name="Mei H."/>
            <person name="Zhang T."/>
            <person name="Gao T."/>
            <person name="Zhang H."/>
        </authorList>
    </citation>
    <scope>NUCLEOTIDE SEQUENCE</scope>
    <source>
        <strain evidence="2">3651</strain>
    </source>
</reference>
<sequence>MAAESNNLEEILRPFYQRASEAEDRLARLEATLAGKKESGNEELLKLVNELESKLETAKAEQVAEREKAMKEVQYLTAENAKLQYRIIHLVRALKEADSKLAANVLPLLSVLHSAIIKFCLLDAVIEPSTLDSNERNCRSHCFTIFESRHRLASLQTAKAYIEQNHVLLLAIVRNWTTTVMA</sequence>
<keyword evidence="1" id="KW-0175">Coiled coil</keyword>
<accession>A0AAE2C8H3</accession>
<proteinExistence type="predicted"/>
<keyword evidence="3" id="KW-1185">Reference proteome</keyword>